<feature type="region of interest" description="Disordered" evidence="1">
    <location>
        <begin position="95"/>
        <end position="214"/>
    </location>
</feature>
<feature type="region of interest" description="Disordered" evidence="1">
    <location>
        <begin position="1"/>
        <end position="63"/>
    </location>
</feature>
<dbReference type="EMBL" id="ML119657">
    <property type="protein sequence ID" value="RPA84852.1"/>
    <property type="molecule type" value="Genomic_DNA"/>
</dbReference>
<dbReference type="AlphaFoldDB" id="A0A3N4IFC0"/>
<evidence type="ECO:0000256" key="1">
    <source>
        <dbReference type="SAM" id="MobiDB-lite"/>
    </source>
</evidence>
<gene>
    <name evidence="2" type="ORF">BJ508DRAFT_323404</name>
</gene>
<feature type="compositionally biased region" description="Acidic residues" evidence="1">
    <location>
        <begin position="252"/>
        <end position="266"/>
    </location>
</feature>
<evidence type="ECO:0000313" key="2">
    <source>
        <dbReference type="EMBL" id="RPA84852.1"/>
    </source>
</evidence>
<organism evidence="2 3">
    <name type="scientific">Ascobolus immersus RN42</name>
    <dbReference type="NCBI Taxonomy" id="1160509"/>
    <lineage>
        <taxon>Eukaryota</taxon>
        <taxon>Fungi</taxon>
        <taxon>Dikarya</taxon>
        <taxon>Ascomycota</taxon>
        <taxon>Pezizomycotina</taxon>
        <taxon>Pezizomycetes</taxon>
        <taxon>Pezizales</taxon>
        <taxon>Ascobolaceae</taxon>
        <taxon>Ascobolus</taxon>
    </lineage>
</organism>
<protein>
    <submittedName>
        <fullName evidence="2">Uncharacterized protein</fullName>
    </submittedName>
</protein>
<proteinExistence type="predicted"/>
<reference evidence="2 3" key="1">
    <citation type="journal article" date="2018" name="Nat. Ecol. Evol.">
        <title>Pezizomycetes genomes reveal the molecular basis of ectomycorrhizal truffle lifestyle.</title>
        <authorList>
            <person name="Murat C."/>
            <person name="Payen T."/>
            <person name="Noel B."/>
            <person name="Kuo A."/>
            <person name="Morin E."/>
            <person name="Chen J."/>
            <person name="Kohler A."/>
            <person name="Krizsan K."/>
            <person name="Balestrini R."/>
            <person name="Da Silva C."/>
            <person name="Montanini B."/>
            <person name="Hainaut M."/>
            <person name="Levati E."/>
            <person name="Barry K.W."/>
            <person name="Belfiori B."/>
            <person name="Cichocki N."/>
            <person name="Clum A."/>
            <person name="Dockter R.B."/>
            <person name="Fauchery L."/>
            <person name="Guy J."/>
            <person name="Iotti M."/>
            <person name="Le Tacon F."/>
            <person name="Lindquist E.A."/>
            <person name="Lipzen A."/>
            <person name="Malagnac F."/>
            <person name="Mello A."/>
            <person name="Molinier V."/>
            <person name="Miyauchi S."/>
            <person name="Poulain J."/>
            <person name="Riccioni C."/>
            <person name="Rubini A."/>
            <person name="Sitrit Y."/>
            <person name="Splivallo R."/>
            <person name="Traeger S."/>
            <person name="Wang M."/>
            <person name="Zifcakova L."/>
            <person name="Wipf D."/>
            <person name="Zambonelli A."/>
            <person name="Paolocci F."/>
            <person name="Nowrousian M."/>
            <person name="Ottonello S."/>
            <person name="Baldrian P."/>
            <person name="Spatafora J.W."/>
            <person name="Henrissat B."/>
            <person name="Nagy L.G."/>
            <person name="Aury J.M."/>
            <person name="Wincker P."/>
            <person name="Grigoriev I.V."/>
            <person name="Bonfante P."/>
            <person name="Martin F.M."/>
        </authorList>
    </citation>
    <scope>NUCLEOTIDE SEQUENCE [LARGE SCALE GENOMIC DNA]</scope>
    <source>
        <strain evidence="2 3">RN42</strain>
    </source>
</reference>
<evidence type="ECO:0000313" key="3">
    <source>
        <dbReference type="Proteomes" id="UP000275078"/>
    </source>
</evidence>
<sequence>MPPKPSPEADTSRDVTKKRPASPTEPAASRTPSAIQPVTKRPRQTKLQPSVQVQIERKPQATPGTVELAEALAQLPAAKVMSLLNMVEKMKRPNGPAALASEMPSMDGAAESGNTDAGKGVDNVESENAGESRSDNAVSEWSPTDDEFQGSAQLETPDVAVKREPDEAVDELPVPSPKKPLPEAPRRQTSSVATPKDRVNKGSRAPARLPRSRQPKAIRINAEVVQSLLLNLSRVLAKFGGEEGSRASDPLGVDDDDDAEEDSEGEEPARAPKKRPSTSSAAIRAVVFTVAEILALPWRATWPESKVASYDPTKRNFSDSAQGAFVRARDGFAMLTEDGKECDRCVSGANCPFVGCLFLSDEDARCANCAWNGQSCKFEN</sequence>
<name>A0A3N4IFC0_ASCIM</name>
<dbReference type="Proteomes" id="UP000275078">
    <property type="component" value="Unassembled WGS sequence"/>
</dbReference>
<accession>A0A3N4IFC0</accession>
<feature type="region of interest" description="Disordered" evidence="1">
    <location>
        <begin position="242"/>
        <end position="278"/>
    </location>
</feature>
<keyword evidence="3" id="KW-1185">Reference proteome</keyword>
<feature type="compositionally biased region" description="Polar residues" evidence="1">
    <location>
        <begin position="129"/>
        <end position="142"/>
    </location>
</feature>